<evidence type="ECO:0000256" key="3">
    <source>
        <dbReference type="ARBA" id="ARBA00022475"/>
    </source>
</evidence>
<comment type="caution">
    <text evidence="16">The sequence shown here is derived from an EMBL/GenBank/DDBJ whole genome shotgun (WGS) entry which is preliminary data.</text>
</comment>
<keyword evidence="8 14" id="KW-0378">Hydrolase</keyword>
<organism evidence="16 17">
    <name type="scientific">Fodinicola feengrottensis</name>
    <dbReference type="NCBI Taxonomy" id="435914"/>
    <lineage>
        <taxon>Bacteria</taxon>
        <taxon>Bacillati</taxon>
        <taxon>Actinomycetota</taxon>
        <taxon>Actinomycetes</taxon>
        <taxon>Mycobacteriales</taxon>
        <taxon>Fodinicola</taxon>
    </lineage>
</organism>
<keyword evidence="5 14" id="KW-0812">Transmembrane</keyword>
<evidence type="ECO:0000256" key="7">
    <source>
        <dbReference type="ARBA" id="ARBA00022737"/>
    </source>
</evidence>
<keyword evidence="13 14" id="KW-0472">Membrane</keyword>
<dbReference type="InterPro" id="IPR016483">
    <property type="entry name" value="UCP006404_Pept_M50_CBS"/>
</dbReference>
<evidence type="ECO:0000313" key="16">
    <source>
        <dbReference type="EMBL" id="GAA1695091.1"/>
    </source>
</evidence>
<comment type="subcellular location">
    <subcellularLocation>
        <location evidence="1 14">Cell membrane</location>
        <topology evidence="1 14">Multi-pass membrane protein</topology>
    </subcellularLocation>
</comment>
<dbReference type="CDD" id="cd06164">
    <property type="entry name" value="S2P-M50_SpoIVFB_CBS"/>
    <property type="match status" value="1"/>
</dbReference>
<dbReference type="InterPro" id="IPR046342">
    <property type="entry name" value="CBS_dom_sf"/>
</dbReference>
<evidence type="ECO:0000256" key="6">
    <source>
        <dbReference type="ARBA" id="ARBA00022723"/>
    </source>
</evidence>
<evidence type="ECO:0000256" key="13">
    <source>
        <dbReference type="ARBA" id="ARBA00023136"/>
    </source>
</evidence>
<reference evidence="17" key="1">
    <citation type="journal article" date="2019" name="Int. J. Syst. Evol. Microbiol.">
        <title>The Global Catalogue of Microorganisms (GCM) 10K type strain sequencing project: providing services to taxonomists for standard genome sequencing and annotation.</title>
        <authorList>
            <consortium name="The Broad Institute Genomics Platform"/>
            <consortium name="The Broad Institute Genome Sequencing Center for Infectious Disease"/>
            <person name="Wu L."/>
            <person name="Ma J."/>
        </authorList>
    </citation>
    <scope>NUCLEOTIDE SEQUENCE [LARGE SCALE GENOMIC DNA]</scope>
    <source>
        <strain evidence="17">JCM 14718</strain>
    </source>
</reference>
<keyword evidence="7" id="KW-0677">Repeat</keyword>
<feature type="transmembrane region" description="Helical" evidence="14">
    <location>
        <begin position="124"/>
        <end position="148"/>
    </location>
</feature>
<evidence type="ECO:0000256" key="5">
    <source>
        <dbReference type="ARBA" id="ARBA00022692"/>
    </source>
</evidence>
<dbReference type="PANTHER" id="PTHR39188">
    <property type="entry name" value="MEMBRANE-ASSOCIATED ZINC METALLOPROTEASE M50B"/>
    <property type="match status" value="1"/>
</dbReference>
<keyword evidence="17" id="KW-1185">Reference proteome</keyword>
<evidence type="ECO:0000256" key="12">
    <source>
        <dbReference type="ARBA" id="ARBA00023122"/>
    </source>
</evidence>
<keyword evidence="11 14" id="KW-0482">Metalloprotease</keyword>
<comment type="similarity">
    <text evidence="2 14">Belongs to the peptidase M50B family.</text>
</comment>
<dbReference type="InterPro" id="IPR008915">
    <property type="entry name" value="Peptidase_M50"/>
</dbReference>
<feature type="transmembrane region" description="Helical" evidence="14">
    <location>
        <begin position="199"/>
        <end position="221"/>
    </location>
</feature>
<name>A0ABP4TZX4_9ACTN</name>
<dbReference type="PANTHER" id="PTHR39188:SF3">
    <property type="entry name" value="STAGE IV SPORULATION PROTEIN FB"/>
    <property type="match status" value="1"/>
</dbReference>
<evidence type="ECO:0000256" key="8">
    <source>
        <dbReference type="ARBA" id="ARBA00022801"/>
    </source>
</evidence>
<keyword evidence="6 14" id="KW-0479">Metal-binding</keyword>
<feature type="domain" description="Peptidase M50" evidence="15">
    <location>
        <begin position="73"/>
        <end position="147"/>
    </location>
</feature>
<dbReference type="Pfam" id="PF02163">
    <property type="entry name" value="Peptidase_M50"/>
    <property type="match status" value="2"/>
</dbReference>
<feature type="domain" description="Peptidase M50" evidence="15">
    <location>
        <begin position="156"/>
        <end position="215"/>
    </location>
</feature>
<protein>
    <recommendedName>
        <fullName evidence="14">Zinc metalloprotease</fullName>
    </recommendedName>
</protein>
<keyword evidence="12" id="KW-0129">CBS domain</keyword>
<evidence type="ECO:0000256" key="14">
    <source>
        <dbReference type="PIRNR" id="PIRNR006404"/>
    </source>
</evidence>
<gene>
    <name evidence="16" type="ORF">GCM10009765_50400</name>
</gene>
<dbReference type="EMBL" id="BAAANY010000020">
    <property type="protein sequence ID" value="GAA1695091.1"/>
    <property type="molecule type" value="Genomic_DNA"/>
</dbReference>
<evidence type="ECO:0000256" key="1">
    <source>
        <dbReference type="ARBA" id="ARBA00004651"/>
    </source>
</evidence>
<feature type="transmembrane region" description="Helical" evidence="14">
    <location>
        <begin position="63"/>
        <end position="83"/>
    </location>
</feature>
<evidence type="ECO:0000256" key="2">
    <source>
        <dbReference type="ARBA" id="ARBA00007931"/>
    </source>
</evidence>
<feature type="transmembrane region" description="Helical" evidence="14">
    <location>
        <begin position="227"/>
        <end position="245"/>
    </location>
</feature>
<sequence>MATQQPYDASNRRDEISSAGRGWRVGRVFGIPVFVSPMWFVIAAILVYSYGSWVRYTSPTLNTVQTYLVSFVFVLLLLGSVFLHELGHALASKAYGIRVYAMTLWMLGGLTETDAEDRRPGVDFVIALAGPAVNLVLGVIGGVAAFLISPQLALTQAFILQLAWANLYVGVFNLLPGLPLDGGTMLRAVVWKVTSNRFLSTRVAGWVGRVVAIAVVGVALFGVTNGATAFSFGLLFTLTIAWFLWNGATQAIRAGTLGDRFGLLHAGRMAAPALLVPADLPLAEALRRAAEAGRPGIVVVDSENRPESIVSGEAVAATPEDRRPWMPVSSAARSLAPGLVLPATLAGEDMIRAVQAAPATEYLVVSELSPSGQVAGGQVVGVLAARSIADVLDPHQTVK</sequence>
<dbReference type="RefSeq" id="WP_344312949.1">
    <property type="nucleotide sequence ID" value="NZ_BAAANY010000020.1"/>
</dbReference>
<dbReference type="SUPFAM" id="SSF54631">
    <property type="entry name" value="CBS-domain pair"/>
    <property type="match status" value="1"/>
</dbReference>
<evidence type="ECO:0000256" key="4">
    <source>
        <dbReference type="ARBA" id="ARBA00022670"/>
    </source>
</evidence>
<dbReference type="PIRSF" id="PIRSF006404">
    <property type="entry name" value="UCP006404_Pept_M50_CBS"/>
    <property type="match status" value="1"/>
</dbReference>
<dbReference type="Proteomes" id="UP001500618">
    <property type="component" value="Unassembled WGS sequence"/>
</dbReference>
<feature type="transmembrane region" description="Helical" evidence="14">
    <location>
        <begin position="95"/>
        <end position="112"/>
    </location>
</feature>
<keyword evidence="10 14" id="KW-1133">Transmembrane helix</keyword>
<keyword evidence="4 14" id="KW-0645">Protease</keyword>
<keyword evidence="9 14" id="KW-0862">Zinc</keyword>
<keyword evidence="3 14" id="KW-1003">Cell membrane</keyword>
<comment type="cofactor">
    <cofactor evidence="14">
        <name>Zn(2+)</name>
        <dbReference type="ChEBI" id="CHEBI:29105"/>
    </cofactor>
    <text evidence="14">Binds 1 zinc ion per subunit.</text>
</comment>
<accession>A0ABP4TZX4</accession>
<evidence type="ECO:0000256" key="9">
    <source>
        <dbReference type="ARBA" id="ARBA00022833"/>
    </source>
</evidence>
<evidence type="ECO:0000256" key="10">
    <source>
        <dbReference type="ARBA" id="ARBA00022989"/>
    </source>
</evidence>
<feature type="transmembrane region" description="Helical" evidence="14">
    <location>
        <begin position="29"/>
        <end position="51"/>
    </location>
</feature>
<evidence type="ECO:0000313" key="17">
    <source>
        <dbReference type="Proteomes" id="UP001500618"/>
    </source>
</evidence>
<evidence type="ECO:0000259" key="15">
    <source>
        <dbReference type="Pfam" id="PF02163"/>
    </source>
</evidence>
<evidence type="ECO:0000256" key="11">
    <source>
        <dbReference type="ARBA" id="ARBA00023049"/>
    </source>
</evidence>
<proteinExistence type="inferred from homology"/>
<dbReference type="Gene3D" id="3.10.580.10">
    <property type="entry name" value="CBS-domain"/>
    <property type="match status" value="1"/>
</dbReference>